<proteinExistence type="predicted"/>
<evidence type="ECO:0000313" key="2">
    <source>
        <dbReference type="EMBL" id="MBB3094862.1"/>
    </source>
</evidence>
<sequence length="260" mass="28543">MVAHVACSRGGRARGVFRARPPWLRPLERVRPPAVELIVCAHLRKPDRPEFRVSKNPVHRLMWKIEVAGARFRLWVAATSSHASGWLRRHLDSLAILGDGGCRADLGSWLPSGGQSSPTTHFRWKILGCLMHPDSHDRSTSHRRRRLPKIHIDACGRLERATVTGRISQERDHPPSVTGSPRVGAGARRDRVAGRSRGRERRQGQVVASGRARPGTDLRPAGAARAGAGSEIAPTGRDGPMRRGEDPRTGKSRTSTTEGL</sequence>
<comment type="caution">
    <text evidence="2">The sequence shown here is derived from an EMBL/GenBank/DDBJ whole genome shotgun (WGS) entry which is preliminary data.</text>
</comment>
<dbReference type="EMBL" id="JACHXF010000004">
    <property type="protein sequence ID" value="MBB3094862.1"/>
    <property type="molecule type" value="Genomic_DNA"/>
</dbReference>
<dbReference type="Proteomes" id="UP000590749">
    <property type="component" value="Unassembled WGS sequence"/>
</dbReference>
<feature type="compositionally biased region" description="Basic and acidic residues" evidence="1">
    <location>
        <begin position="239"/>
        <end position="249"/>
    </location>
</feature>
<accession>A0A7W5AEI6</accession>
<protein>
    <submittedName>
        <fullName evidence="2">Uncharacterized protein</fullName>
    </submittedName>
</protein>
<evidence type="ECO:0000313" key="3">
    <source>
        <dbReference type="Proteomes" id="UP000590749"/>
    </source>
</evidence>
<evidence type="ECO:0000256" key="1">
    <source>
        <dbReference type="SAM" id="MobiDB-lite"/>
    </source>
</evidence>
<dbReference type="AlphaFoldDB" id="A0A7W5AEI6"/>
<organism evidence="2 3">
    <name type="scientific">Actinoplanes campanulatus</name>
    <dbReference type="NCBI Taxonomy" id="113559"/>
    <lineage>
        <taxon>Bacteria</taxon>
        <taxon>Bacillati</taxon>
        <taxon>Actinomycetota</taxon>
        <taxon>Actinomycetes</taxon>
        <taxon>Micromonosporales</taxon>
        <taxon>Micromonosporaceae</taxon>
        <taxon>Actinoplanes</taxon>
    </lineage>
</organism>
<gene>
    <name evidence="2" type="ORF">FHR83_002525</name>
</gene>
<keyword evidence="3" id="KW-1185">Reference proteome</keyword>
<name>A0A7W5AEI6_9ACTN</name>
<feature type="region of interest" description="Disordered" evidence="1">
    <location>
        <begin position="164"/>
        <end position="260"/>
    </location>
</feature>
<reference evidence="2 3" key="1">
    <citation type="submission" date="2020-08" db="EMBL/GenBank/DDBJ databases">
        <title>Genomic Encyclopedia of Type Strains, Phase III (KMG-III): the genomes of soil and plant-associated and newly described type strains.</title>
        <authorList>
            <person name="Whitman W."/>
        </authorList>
    </citation>
    <scope>NUCLEOTIDE SEQUENCE [LARGE SCALE GENOMIC DNA]</scope>
    <source>
        <strain evidence="2 3">CECT 3287</strain>
    </source>
</reference>